<dbReference type="InterPro" id="IPR036188">
    <property type="entry name" value="FAD/NAD-bd_sf"/>
</dbReference>
<evidence type="ECO:0000256" key="1">
    <source>
        <dbReference type="ARBA" id="ARBA00022630"/>
    </source>
</evidence>
<protein>
    <submittedName>
        <fullName evidence="5">NAD(P)/FAD-dependent oxidoreductase</fullName>
    </submittedName>
</protein>
<dbReference type="InterPro" id="IPR050097">
    <property type="entry name" value="Ferredoxin-NADP_redctase_2"/>
</dbReference>
<dbReference type="PRINTS" id="PR00368">
    <property type="entry name" value="FADPNR"/>
</dbReference>
<feature type="domain" description="FAD/NAD(P)-binding" evidence="4">
    <location>
        <begin position="7"/>
        <end position="283"/>
    </location>
</feature>
<dbReference type="EMBL" id="JBIAQY010000022">
    <property type="protein sequence ID" value="MFF3573920.1"/>
    <property type="molecule type" value="Genomic_DNA"/>
</dbReference>
<evidence type="ECO:0000259" key="4">
    <source>
        <dbReference type="Pfam" id="PF07992"/>
    </source>
</evidence>
<dbReference type="Pfam" id="PF07992">
    <property type="entry name" value="Pyr_redox_2"/>
    <property type="match status" value="1"/>
</dbReference>
<proteinExistence type="predicted"/>
<evidence type="ECO:0000313" key="5">
    <source>
        <dbReference type="EMBL" id="MFF3573920.1"/>
    </source>
</evidence>
<dbReference type="RefSeq" id="WP_083896267.1">
    <property type="nucleotide sequence ID" value="NZ_JBIAQY010000022.1"/>
</dbReference>
<comment type="catalytic activity">
    <reaction evidence="3">
        <text>[thioredoxin]-dithiol + NADP(+) = [thioredoxin]-disulfide + NADPH + H(+)</text>
        <dbReference type="Rhea" id="RHEA:20345"/>
        <dbReference type="Rhea" id="RHEA-COMP:10698"/>
        <dbReference type="Rhea" id="RHEA-COMP:10700"/>
        <dbReference type="ChEBI" id="CHEBI:15378"/>
        <dbReference type="ChEBI" id="CHEBI:29950"/>
        <dbReference type="ChEBI" id="CHEBI:50058"/>
        <dbReference type="ChEBI" id="CHEBI:57783"/>
        <dbReference type="ChEBI" id="CHEBI:58349"/>
        <dbReference type="EC" id="1.8.1.9"/>
    </reaction>
</comment>
<gene>
    <name evidence="5" type="ORF">ACFYXQ_39840</name>
</gene>
<dbReference type="PRINTS" id="PR00469">
    <property type="entry name" value="PNDRDTASEII"/>
</dbReference>
<evidence type="ECO:0000313" key="6">
    <source>
        <dbReference type="Proteomes" id="UP001601992"/>
    </source>
</evidence>
<dbReference type="InterPro" id="IPR023753">
    <property type="entry name" value="FAD/NAD-binding_dom"/>
</dbReference>
<name>A0ABW6SEU8_9NOCA</name>
<sequence>MVSMVWDVVVVGAGAAGLSAATACAQLGLTTRLIERLGPGGELMSNPFPLDEDGGLTGQDAAGDLLDTLDRTTAALDLAEVEEITHSGNGFSVISPSQRWDARFVVLATGSEPRKLDIPGGAEWEGRGVSYCAPCDGPLYAGSPVAVVAADRWAPIEVRALTDFGIPVTVIADSTIDDPALFSDPERDVTRVTGNALRIDGADKVEAVVVDTGTTTTPIPVAAVFASVGRVPTTKLVAELVERDVAGRVLTGPAYETKTPGLYAIGDVRAGNAGTAAAAIAEGKDVAAVIAAAR</sequence>
<dbReference type="PANTHER" id="PTHR48105">
    <property type="entry name" value="THIOREDOXIN REDUCTASE 1-RELATED-RELATED"/>
    <property type="match status" value="1"/>
</dbReference>
<organism evidence="5 6">
    <name type="scientific">Nocardia jiangxiensis</name>
    <dbReference type="NCBI Taxonomy" id="282685"/>
    <lineage>
        <taxon>Bacteria</taxon>
        <taxon>Bacillati</taxon>
        <taxon>Actinomycetota</taxon>
        <taxon>Actinomycetes</taxon>
        <taxon>Mycobacteriales</taxon>
        <taxon>Nocardiaceae</taxon>
        <taxon>Nocardia</taxon>
    </lineage>
</organism>
<dbReference type="Proteomes" id="UP001601992">
    <property type="component" value="Unassembled WGS sequence"/>
</dbReference>
<keyword evidence="2" id="KW-0560">Oxidoreductase</keyword>
<dbReference type="Gene3D" id="3.50.50.60">
    <property type="entry name" value="FAD/NAD(P)-binding domain"/>
    <property type="match status" value="2"/>
</dbReference>
<accession>A0ABW6SEU8</accession>
<dbReference type="SUPFAM" id="SSF51905">
    <property type="entry name" value="FAD/NAD(P)-binding domain"/>
    <property type="match status" value="1"/>
</dbReference>
<evidence type="ECO:0000256" key="2">
    <source>
        <dbReference type="ARBA" id="ARBA00023002"/>
    </source>
</evidence>
<keyword evidence="1" id="KW-0285">Flavoprotein</keyword>
<evidence type="ECO:0000256" key="3">
    <source>
        <dbReference type="ARBA" id="ARBA00048132"/>
    </source>
</evidence>
<keyword evidence="6" id="KW-1185">Reference proteome</keyword>
<comment type="caution">
    <text evidence="5">The sequence shown here is derived from an EMBL/GenBank/DDBJ whole genome shotgun (WGS) entry which is preliminary data.</text>
</comment>
<reference evidence="5 6" key="1">
    <citation type="submission" date="2024-10" db="EMBL/GenBank/DDBJ databases">
        <title>The Natural Products Discovery Center: Release of the First 8490 Sequenced Strains for Exploring Actinobacteria Biosynthetic Diversity.</title>
        <authorList>
            <person name="Kalkreuter E."/>
            <person name="Kautsar S.A."/>
            <person name="Yang D."/>
            <person name="Bader C.D."/>
            <person name="Teijaro C.N."/>
            <person name="Fluegel L."/>
            <person name="Davis C.M."/>
            <person name="Simpson J.R."/>
            <person name="Lauterbach L."/>
            <person name="Steele A.D."/>
            <person name="Gui C."/>
            <person name="Meng S."/>
            <person name="Li G."/>
            <person name="Viehrig K."/>
            <person name="Ye F."/>
            <person name="Su P."/>
            <person name="Kiefer A.F."/>
            <person name="Nichols A."/>
            <person name="Cepeda A.J."/>
            <person name="Yan W."/>
            <person name="Fan B."/>
            <person name="Jiang Y."/>
            <person name="Adhikari A."/>
            <person name="Zheng C.-J."/>
            <person name="Schuster L."/>
            <person name="Cowan T.M."/>
            <person name="Smanski M.J."/>
            <person name="Chevrette M.G."/>
            <person name="De Carvalho L.P.S."/>
            <person name="Shen B."/>
        </authorList>
    </citation>
    <scope>NUCLEOTIDE SEQUENCE [LARGE SCALE GENOMIC DNA]</scope>
    <source>
        <strain evidence="5 6">NPDC002593</strain>
    </source>
</reference>